<dbReference type="EMBL" id="MU006790">
    <property type="protein sequence ID" value="KAF2638337.1"/>
    <property type="molecule type" value="Genomic_DNA"/>
</dbReference>
<name>A0A6A6RT18_9PLEO</name>
<dbReference type="InterPro" id="IPR036928">
    <property type="entry name" value="AS_sf"/>
</dbReference>
<dbReference type="PANTHER" id="PTHR11895">
    <property type="entry name" value="TRANSAMIDASE"/>
    <property type="match status" value="1"/>
</dbReference>
<dbReference type="Pfam" id="PF01425">
    <property type="entry name" value="Amidase"/>
    <property type="match status" value="1"/>
</dbReference>
<dbReference type="InterPro" id="IPR023631">
    <property type="entry name" value="Amidase_dom"/>
</dbReference>
<dbReference type="AlphaFoldDB" id="A0A6A6RT18"/>
<organism evidence="2 3">
    <name type="scientific">Massarina eburnea CBS 473.64</name>
    <dbReference type="NCBI Taxonomy" id="1395130"/>
    <lineage>
        <taxon>Eukaryota</taxon>
        <taxon>Fungi</taxon>
        <taxon>Dikarya</taxon>
        <taxon>Ascomycota</taxon>
        <taxon>Pezizomycotina</taxon>
        <taxon>Dothideomycetes</taxon>
        <taxon>Pleosporomycetidae</taxon>
        <taxon>Pleosporales</taxon>
        <taxon>Massarineae</taxon>
        <taxon>Massarinaceae</taxon>
        <taxon>Massarina</taxon>
    </lineage>
</organism>
<dbReference type="GO" id="GO:0003824">
    <property type="term" value="F:catalytic activity"/>
    <property type="evidence" value="ECO:0007669"/>
    <property type="project" value="InterPro"/>
</dbReference>
<feature type="domain" description="Amidase" evidence="1">
    <location>
        <begin position="146"/>
        <end position="565"/>
    </location>
</feature>
<reference evidence="2" key="1">
    <citation type="journal article" date="2020" name="Stud. Mycol.">
        <title>101 Dothideomycetes genomes: a test case for predicting lifestyles and emergence of pathogens.</title>
        <authorList>
            <person name="Haridas S."/>
            <person name="Albert R."/>
            <person name="Binder M."/>
            <person name="Bloem J."/>
            <person name="Labutti K."/>
            <person name="Salamov A."/>
            <person name="Andreopoulos B."/>
            <person name="Baker S."/>
            <person name="Barry K."/>
            <person name="Bills G."/>
            <person name="Bluhm B."/>
            <person name="Cannon C."/>
            <person name="Castanera R."/>
            <person name="Culley D."/>
            <person name="Daum C."/>
            <person name="Ezra D."/>
            <person name="Gonzalez J."/>
            <person name="Henrissat B."/>
            <person name="Kuo A."/>
            <person name="Liang C."/>
            <person name="Lipzen A."/>
            <person name="Lutzoni F."/>
            <person name="Magnuson J."/>
            <person name="Mondo S."/>
            <person name="Nolan M."/>
            <person name="Ohm R."/>
            <person name="Pangilinan J."/>
            <person name="Park H.-J."/>
            <person name="Ramirez L."/>
            <person name="Alfaro M."/>
            <person name="Sun H."/>
            <person name="Tritt A."/>
            <person name="Yoshinaga Y."/>
            <person name="Zwiers L.-H."/>
            <person name="Turgeon B."/>
            <person name="Goodwin S."/>
            <person name="Spatafora J."/>
            <person name="Crous P."/>
            <person name="Grigoriev I."/>
        </authorList>
    </citation>
    <scope>NUCLEOTIDE SEQUENCE</scope>
    <source>
        <strain evidence="2">CBS 473.64</strain>
    </source>
</reference>
<dbReference type="Proteomes" id="UP000799753">
    <property type="component" value="Unassembled WGS sequence"/>
</dbReference>
<evidence type="ECO:0000259" key="1">
    <source>
        <dbReference type="Pfam" id="PF01425"/>
    </source>
</evidence>
<evidence type="ECO:0000313" key="2">
    <source>
        <dbReference type="EMBL" id="KAF2638337.1"/>
    </source>
</evidence>
<accession>A0A6A6RT18</accession>
<protein>
    <submittedName>
        <fullName evidence="2">Amidase signature enzyme</fullName>
    </submittedName>
</protein>
<sequence>MSADRARTSFINYPRAQAYEKGYKAPPPGKNPVVKGYTLHYVANFVNALPLVPYLLWKNAGFESLRALKELNNVEPRYDPSVIPLPQSSDDTPAHYTTIDASSLRVPPQNAPGRFYTIADYHDAYKSGRLTPTSVIEFLLPLIRRDAEKHTPYTTAFIDSNVELVRAAAEASTQRWKEGKPLGVMDGIPFAVKDDVDVKGYRRYVGTTTDFTEGKEVGTSWFARKVEEVGGILVGKCNMHELGMDTTGNNANWGTPLNPYNSRYYPGGSTSGGASAVSSGLIPFAVGSDGGGSIRIPSNYCGLYGLKPSHGRVSVEPLPRNGKSVVVYGPLATSMSDLEISYRVLAQPDPTNPTSSQFAPPPPVQAEAPAVGSRKKILGICRPWFDRAVPQVQEACRSALQYLSVEKGYETIDITMPYITEGQLAHALTILSELLSTQPAIAPLTPANRMLLKIAATTTATDFILAQKLRNLLMQHLAHLFTQHPGLIIVLPTTPNAGWPIGDGEASHGMSDGNMQIFNMEYAWLANFTGVPAIQFPVGYVKGSQGEGVVPVGMQGHGEWGSEDVLIEFGYDGEEWLEKGYQGGKVRSGLWVDVLGGAEVGR</sequence>
<proteinExistence type="predicted"/>
<gene>
    <name evidence="2" type="ORF">P280DRAFT_471454</name>
</gene>
<dbReference type="Gene3D" id="3.90.1300.10">
    <property type="entry name" value="Amidase signature (AS) domain"/>
    <property type="match status" value="1"/>
</dbReference>
<dbReference type="SUPFAM" id="SSF75304">
    <property type="entry name" value="Amidase signature (AS) enzymes"/>
    <property type="match status" value="1"/>
</dbReference>
<dbReference type="InterPro" id="IPR000120">
    <property type="entry name" value="Amidase"/>
</dbReference>
<evidence type="ECO:0000313" key="3">
    <source>
        <dbReference type="Proteomes" id="UP000799753"/>
    </source>
</evidence>
<keyword evidence="3" id="KW-1185">Reference proteome</keyword>
<dbReference type="OrthoDB" id="421993at2759"/>
<dbReference type="PANTHER" id="PTHR11895:SF67">
    <property type="entry name" value="AMIDASE DOMAIN-CONTAINING PROTEIN"/>
    <property type="match status" value="1"/>
</dbReference>